<dbReference type="CDD" id="cd00038">
    <property type="entry name" value="CAP_ED"/>
    <property type="match status" value="1"/>
</dbReference>
<dbReference type="SUPFAM" id="SSF51206">
    <property type="entry name" value="cAMP-binding domain-like"/>
    <property type="match status" value="1"/>
</dbReference>
<accession>A0A7W6P169</accession>
<keyword evidence="3" id="KW-1185">Reference proteome</keyword>
<dbReference type="InterPro" id="IPR014710">
    <property type="entry name" value="RmlC-like_jellyroll"/>
</dbReference>
<name>A0A7W6P169_9HYPH</name>
<dbReference type="SMART" id="SM00100">
    <property type="entry name" value="cNMP"/>
    <property type="match status" value="1"/>
</dbReference>
<dbReference type="PROSITE" id="PS50042">
    <property type="entry name" value="CNMP_BINDING_3"/>
    <property type="match status" value="1"/>
</dbReference>
<dbReference type="RefSeq" id="WP_183791656.1">
    <property type="nucleotide sequence ID" value="NZ_JACIDU010000006.1"/>
</dbReference>
<dbReference type="PANTHER" id="PTHR23011">
    <property type="entry name" value="CYCLIC NUCLEOTIDE-BINDING DOMAIN CONTAINING PROTEIN"/>
    <property type="match status" value="1"/>
</dbReference>
<protein>
    <submittedName>
        <fullName evidence="2">CRP-like cAMP-binding protein</fullName>
    </submittedName>
</protein>
<feature type="domain" description="Cyclic nucleotide-binding" evidence="1">
    <location>
        <begin position="15"/>
        <end position="117"/>
    </location>
</feature>
<dbReference type="Proteomes" id="UP000584824">
    <property type="component" value="Unassembled WGS sequence"/>
</dbReference>
<dbReference type="PROSITE" id="PS00889">
    <property type="entry name" value="CNMP_BINDING_2"/>
    <property type="match status" value="1"/>
</dbReference>
<organism evidence="2 3">
    <name type="scientific">Allorhizobium borbori</name>
    <dbReference type="NCBI Taxonomy" id="485907"/>
    <lineage>
        <taxon>Bacteria</taxon>
        <taxon>Pseudomonadati</taxon>
        <taxon>Pseudomonadota</taxon>
        <taxon>Alphaproteobacteria</taxon>
        <taxon>Hyphomicrobiales</taxon>
        <taxon>Rhizobiaceae</taxon>
        <taxon>Rhizobium/Agrobacterium group</taxon>
        <taxon>Allorhizobium</taxon>
    </lineage>
</organism>
<dbReference type="InterPro" id="IPR000595">
    <property type="entry name" value="cNMP-bd_dom"/>
</dbReference>
<dbReference type="InterPro" id="IPR018488">
    <property type="entry name" value="cNMP-bd_CS"/>
</dbReference>
<sequence length="152" mass="16642">MILDDEVRCLRSLPFFASADPSKLKRLAFTSDHMRFAPGQVLFHEGDPGDAAYVILSGTVDVSVETPQGPIKVATADRNSIIGEIALLNDGYRTATVTASAPLETLRIDKHEFLNLMKDCPSMMFGVLKVLSTRLTHTTMELAKHKSAHETA</sequence>
<dbReference type="PRINTS" id="PR00103">
    <property type="entry name" value="CAMPKINASE"/>
</dbReference>
<evidence type="ECO:0000313" key="2">
    <source>
        <dbReference type="EMBL" id="MBB4103283.1"/>
    </source>
</evidence>
<dbReference type="Pfam" id="PF00027">
    <property type="entry name" value="cNMP_binding"/>
    <property type="match status" value="1"/>
</dbReference>
<dbReference type="AlphaFoldDB" id="A0A7W6P169"/>
<dbReference type="InterPro" id="IPR018490">
    <property type="entry name" value="cNMP-bd_dom_sf"/>
</dbReference>
<dbReference type="EMBL" id="JACIDU010000006">
    <property type="protein sequence ID" value="MBB4103283.1"/>
    <property type="molecule type" value="Genomic_DNA"/>
</dbReference>
<comment type="caution">
    <text evidence="2">The sequence shown here is derived from an EMBL/GenBank/DDBJ whole genome shotgun (WGS) entry which is preliminary data.</text>
</comment>
<proteinExistence type="predicted"/>
<evidence type="ECO:0000313" key="3">
    <source>
        <dbReference type="Proteomes" id="UP000584824"/>
    </source>
</evidence>
<dbReference type="Gene3D" id="2.60.120.10">
    <property type="entry name" value="Jelly Rolls"/>
    <property type="match status" value="1"/>
</dbReference>
<evidence type="ECO:0000259" key="1">
    <source>
        <dbReference type="PROSITE" id="PS50042"/>
    </source>
</evidence>
<gene>
    <name evidence="2" type="ORF">GGQ66_001840</name>
</gene>
<reference evidence="2 3" key="1">
    <citation type="submission" date="2020-08" db="EMBL/GenBank/DDBJ databases">
        <title>Genomic Encyclopedia of Type Strains, Phase IV (KMG-IV): sequencing the most valuable type-strain genomes for metagenomic binning, comparative biology and taxonomic classification.</title>
        <authorList>
            <person name="Goeker M."/>
        </authorList>
    </citation>
    <scope>NUCLEOTIDE SEQUENCE [LARGE SCALE GENOMIC DNA]</scope>
    <source>
        <strain evidence="2 3">DSM 26385</strain>
    </source>
</reference>
<dbReference type="PANTHER" id="PTHR23011:SF28">
    <property type="entry name" value="CYCLIC NUCLEOTIDE-BINDING DOMAIN CONTAINING PROTEIN"/>
    <property type="match status" value="1"/>
</dbReference>